<dbReference type="GO" id="GO:0016757">
    <property type="term" value="F:glycosyltransferase activity"/>
    <property type="evidence" value="ECO:0007669"/>
    <property type="project" value="InterPro"/>
</dbReference>
<dbReference type="EMBL" id="ML995578">
    <property type="protein sequence ID" value="KAF2135493.1"/>
    <property type="molecule type" value="Genomic_DNA"/>
</dbReference>
<evidence type="ECO:0000313" key="2">
    <source>
        <dbReference type="EMBL" id="KAF2135493.1"/>
    </source>
</evidence>
<proteinExistence type="predicted"/>
<dbReference type="PANTHER" id="PTHR31410:SF1">
    <property type="entry name" value="POST-GPI ATTACHMENT TO PROTEINS FACTOR 4"/>
    <property type="match status" value="1"/>
</dbReference>
<sequence length="451" mass="50645">MLLRPRFPRLLDLRSPSSPAARATLLFLALYLVAFLYLRRRCDHDPSSAFFAPYRAHTPRYSAVRKHEAAHFILDAERSAPFALPFANRSAAELEAADAPGPELCVGIATVARKGARYFRHAVGSVLDGLDDEERKRLHLLLFIAQTDPAMHPAAGEKWIDNVADTVVRGYDGVEGEELDRIKGWEREQGLFRQKGLFDYAYLLEQCDKTGARYTVVLEDDVVAMKGWLPRVEEALKAAEAKTHEWGEESFLYLRLFYTEQFLGYNSEEWPGYLFLSLLTIISLTGVLHILRRRSPTLATTILTTPVLYLTALVFLPLSIGLFFAAGRSCLAPLAPGIHHMPRYGCCSQGFAFQARRVRELVTFYRGAGVGFVDMLTEEFADSRGELRWAMSPPVLQHVGARSSKADGGSLSREFSAAESIWSYGFEDFSPERLEEEKIARAHGVRVGWGF</sequence>
<feature type="transmembrane region" description="Helical" evidence="1">
    <location>
        <begin position="20"/>
        <end position="38"/>
    </location>
</feature>
<keyword evidence="1" id="KW-1133">Transmembrane helix</keyword>
<name>A0A6A6AWD3_9PEZI</name>
<reference evidence="2" key="1">
    <citation type="journal article" date="2020" name="Stud. Mycol.">
        <title>101 Dothideomycetes genomes: a test case for predicting lifestyles and emergence of pathogens.</title>
        <authorList>
            <person name="Haridas S."/>
            <person name="Albert R."/>
            <person name="Binder M."/>
            <person name="Bloem J."/>
            <person name="Labutti K."/>
            <person name="Salamov A."/>
            <person name="Andreopoulos B."/>
            <person name="Baker S."/>
            <person name="Barry K."/>
            <person name="Bills G."/>
            <person name="Bluhm B."/>
            <person name="Cannon C."/>
            <person name="Castanera R."/>
            <person name="Culley D."/>
            <person name="Daum C."/>
            <person name="Ezra D."/>
            <person name="Gonzalez J."/>
            <person name="Henrissat B."/>
            <person name="Kuo A."/>
            <person name="Liang C."/>
            <person name="Lipzen A."/>
            <person name="Lutzoni F."/>
            <person name="Magnuson J."/>
            <person name="Mondo S."/>
            <person name="Nolan M."/>
            <person name="Ohm R."/>
            <person name="Pangilinan J."/>
            <person name="Park H.-J."/>
            <person name="Ramirez L."/>
            <person name="Alfaro M."/>
            <person name="Sun H."/>
            <person name="Tritt A."/>
            <person name="Yoshinaga Y."/>
            <person name="Zwiers L.-H."/>
            <person name="Turgeon B."/>
            <person name="Goodwin S."/>
            <person name="Spatafora J."/>
            <person name="Crous P."/>
            <person name="Grigoriev I."/>
        </authorList>
    </citation>
    <scope>NUCLEOTIDE SEQUENCE</scope>
    <source>
        <strain evidence="2">CBS 121167</strain>
    </source>
</reference>
<keyword evidence="1" id="KW-0812">Transmembrane</keyword>
<dbReference type="RefSeq" id="XP_033391211.1">
    <property type="nucleotide sequence ID" value="XM_033537714.1"/>
</dbReference>
<feature type="transmembrane region" description="Helical" evidence="1">
    <location>
        <begin position="270"/>
        <end position="291"/>
    </location>
</feature>
<gene>
    <name evidence="2" type="ORF">K452DRAFT_239276</name>
</gene>
<dbReference type="AlphaFoldDB" id="A0A6A6AWD3"/>
<dbReference type="PANTHER" id="PTHR31410">
    <property type="entry name" value="TRANSMEMBRANE PROTEIN 246"/>
    <property type="match status" value="1"/>
</dbReference>
<protein>
    <submittedName>
        <fullName evidence="2">Uncharacterized protein</fullName>
    </submittedName>
</protein>
<dbReference type="OrthoDB" id="2016523at2759"/>
<dbReference type="GO" id="GO:0000139">
    <property type="term" value="C:Golgi membrane"/>
    <property type="evidence" value="ECO:0007669"/>
    <property type="project" value="InterPro"/>
</dbReference>
<dbReference type="CDD" id="cd22189">
    <property type="entry name" value="PGAP4-like_fungal"/>
    <property type="match status" value="1"/>
</dbReference>
<feature type="transmembrane region" description="Helical" evidence="1">
    <location>
        <begin position="303"/>
        <end position="326"/>
    </location>
</feature>
<evidence type="ECO:0000313" key="3">
    <source>
        <dbReference type="Proteomes" id="UP000799438"/>
    </source>
</evidence>
<organism evidence="2 3">
    <name type="scientific">Aplosporella prunicola CBS 121167</name>
    <dbReference type="NCBI Taxonomy" id="1176127"/>
    <lineage>
        <taxon>Eukaryota</taxon>
        <taxon>Fungi</taxon>
        <taxon>Dikarya</taxon>
        <taxon>Ascomycota</taxon>
        <taxon>Pezizomycotina</taxon>
        <taxon>Dothideomycetes</taxon>
        <taxon>Dothideomycetes incertae sedis</taxon>
        <taxon>Botryosphaeriales</taxon>
        <taxon>Aplosporellaceae</taxon>
        <taxon>Aplosporella</taxon>
    </lineage>
</organism>
<dbReference type="Proteomes" id="UP000799438">
    <property type="component" value="Unassembled WGS sequence"/>
</dbReference>
<dbReference type="GO" id="GO:0006506">
    <property type="term" value="P:GPI anchor biosynthetic process"/>
    <property type="evidence" value="ECO:0007669"/>
    <property type="project" value="InterPro"/>
</dbReference>
<dbReference type="InterPro" id="IPR029675">
    <property type="entry name" value="PGAP4"/>
</dbReference>
<keyword evidence="3" id="KW-1185">Reference proteome</keyword>
<dbReference type="GeneID" id="54295210"/>
<evidence type="ECO:0000256" key="1">
    <source>
        <dbReference type="SAM" id="Phobius"/>
    </source>
</evidence>
<keyword evidence="1" id="KW-0472">Membrane</keyword>
<accession>A0A6A6AWD3</accession>